<accession>A0AA40K169</accession>
<gene>
    <name evidence="3" type="ORF">B0T21DRAFT_360195</name>
</gene>
<comment type="caution">
    <text evidence="3">The sequence shown here is derived from an EMBL/GenBank/DDBJ whole genome shotgun (WGS) entry which is preliminary data.</text>
</comment>
<dbReference type="InterPro" id="IPR010730">
    <property type="entry name" value="HET"/>
</dbReference>
<feature type="domain" description="Heterokaryon incompatibility" evidence="2">
    <location>
        <begin position="147"/>
        <end position="305"/>
    </location>
</feature>
<evidence type="ECO:0000256" key="1">
    <source>
        <dbReference type="SAM" id="MobiDB-lite"/>
    </source>
</evidence>
<sequence>MVDSTCQLHKEILLSCCRSSTKTIRSQVPLSTLARSTIRIVQLLIYPGHPCKLNVDYGRGKLPELRSDAFYLLPSQSSDNLERHGRLVHAHWIDSSLFRRWKTQCDRCHPDCTRSSMVPRVLAHIHPLWLVDISRRCLVPAQPSYSYVCLSYVWGGSNQFTTQLNIIGKLQQPNSLSSVPLAKTIVHAMAVAEMAGERYLWVDALCIVQDDNRQKEQDIQNMSGIYANASFTIIAQSATHADSGLCGLFGISRKREIFQTAWRLGPSATIVHTSDKRRGNGSEDEGELSSCPTGSWNTRGWTFQERLFSRRQLVFAENGPTQWNCLSNEWQENIEMPKTTTRVRTTYRINEFNAQFHDVRPAMRELRSTIKEYNTRDFTLPEDSLRAFSGIATALLSSFHAGFISGLPRDFFHIALLWRPSFGWDFRLRWPGGISTKCQLPSWCWAAWQGKLNLKSWGAANTYSLWSSLMPMERVFPLVVWRYHTTTEDPGVVIEERFDALREQYFNSNSVQCPPGWSRDQVREKPVPHIPDWIYSYHNGPKSLERLAHPIPVKSKHDPEVPGMIIAPWISCNTQSAVLVAAERIEHTMEHIYLRDLEGTWAGELALNPNPLLPSERLTFSWVRSLEGMRLTLVAVALVAFHETDMRYPILMRELEHPERPRGTPSYEYYYVMWVEWKDGIAYRRGLGTVAKSIWEAQDRQDIHLMLG</sequence>
<name>A0AA40K169_9PEZI</name>
<dbReference type="AlphaFoldDB" id="A0AA40K169"/>
<protein>
    <submittedName>
        <fullName evidence="3">Heterokaryon incompatibility protein-domain-containing protein</fullName>
    </submittedName>
</protein>
<evidence type="ECO:0000313" key="3">
    <source>
        <dbReference type="EMBL" id="KAK0741827.1"/>
    </source>
</evidence>
<dbReference type="PANTHER" id="PTHR33112:SF12">
    <property type="entry name" value="HETEROKARYON INCOMPATIBILITY DOMAIN-CONTAINING PROTEIN"/>
    <property type="match status" value="1"/>
</dbReference>
<dbReference type="PANTHER" id="PTHR33112">
    <property type="entry name" value="DOMAIN PROTEIN, PUTATIVE-RELATED"/>
    <property type="match status" value="1"/>
</dbReference>
<dbReference type="Pfam" id="PF06985">
    <property type="entry name" value="HET"/>
    <property type="match status" value="1"/>
</dbReference>
<reference evidence="3" key="1">
    <citation type="submission" date="2023-06" db="EMBL/GenBank/DDBJ databases">
        <title>Genome-scale phylogeny and comparative genomics of the fungal order Sordariales.</title>
        <authorList>
            <consortium name="Lawrence Berkeley National Laboratory"/>
            <person name="Hensen N."/>
            <person name="Bonometti L."/>
            <person name="Westerberg I."/>
            <person name="Brannstrom I.O."/>
            <person name="Guillou S."/>
            <person name="Cros-Aarteil S."/>
            <person name="Calhoun S."/>
            <person name="Haridas S."/>
            <person name="Kuo A."/>
            <person name="Mondo S."/>
            <person name="Pangilinan J."/>
            <person name="Riley R."/>
            <person name="Labutti K."/>
            <person name="Andreopoulos B."/>
            <person name="Lipzen A."/>
            <person name="Chen C."/>
            <person name="Yanf M."/>
            <person name="Daum C."/>
            <person name="Ng V."/>
            <person name="Clum A."/>
            <person name="Steindorff A."/>
            <person name="Ohm R."/>
            <person name="Martin F."/>
            <person name="Silar P."/>
            <person name="Natvig D."/>
            <person name="Lalanne C."/>
            <person name="Gautier V."/>
            <person name="Ament-Velasquez S.L."/>
            <person name="Kruys A."/>
            <person name="Hutchinson M.I."/>
            <person name="Powell A.J."/>
            <person name="Barry K."/>
            <person name="Miller A.N."/>
            <person name="Grigoriev I.V."/>
            <person name="Debuchy R."/>
            <person name="Gladieux P."/>
            <person name="Thoren M.H."/>
            <person name="Johannesson H."/>
        </authorList>
    </citation>
    <scope>NUCLEOTIDE SEQUENCE</scope>
    <source>
        <strain evidence="3">CBS 540.89</strain>
    </source>
</reference>
<evidence type="ECO:0000313" key="4">
    <source>
        <dbReference type="Proteomes" id="UP001172159"/>
    </source>
</evidence>
<feature type="region of interest" description="Disordered" evidence="1">
    <location>
        <begin position="273"/>
        <end position="293"/>
    </location>
</feature>
<dbReference type="EMBL" id="JAUKTV010000003">
    <property type="protein sequence ID" value="KAK0741827.1"/>
    <property type="molecule type" value="Genomic_DNA"/>
</dbReference>
<proteinExistence type="predicted"/>
<evidence type="ECO:0000259" key="2">
    <source>
        <dbReference type="Pfam" id="PF06985"/>
    </source>
</evidence>
<keyword evidence="4" id="KW-1185">Reference proteome</keyword>
<organism evidence="3 4">
    <name type="scientific">Apiosordaria backusii</name>
    <dbReference type="NCBI Taxonomy" id="314023"/>
    <lineage>
        <taxon>Eukaryota</taxon>
        <taxon>Fungi</taxon>
        <taxon>Dikarya</taxon>
        <taxon>Ascomycota</taxon>
        <taxon>Pezizomycotina</taxon>
        <taxon>Sordariomycetes</taxon>
        <taxon>Sordariomycetidae</taxon>
        <taxon>Sordariales</taxon>
        <taxon>Lasiosphaeriaceae</taxon>
        <taxon>Apiosordaria</taxon>
    </lineage>
</organism>
<dbReference type="Proteomes" id="UP001172159">
    <property type="component" value="Unassembled WGS sequence"/>
</dbReference>